<sequence length="79" mass="9350">MVKMKSTKVTCGLCREVSVIKTNRLEYENDEIMSLRHKLKVAQYKYKHLKVCPCRIKTPMKDKIRIFYKGVVKKGCEVR</sequence>
<dbReference type="PATRIC" id="fig|1502.177.peg.3590"/>
<evidence type="ECO:0000313" key="1">
    <source>
        <dbReference type="EMBL" id="AMN31296.1"/>
    </source>
</evidence>
<proteinExistence type="predicted"/>
<dbReference type="RefSeq" id="WP_061429880.1">
    <property type="nucleotide sequence ID" value="NZ_JBCAPD010000003.1"/>
</dbReference>
<organism evidence="1 2">
    <name type="scientific">Clostridium perfringens</name>
    <dbReference type="NCBI Taxonomy" id="1502"/>
    <lineage>
        <taxon>Bacteria</taxon>
        <taxon>Bacillati</taxon>
        <taxon>Bacillota</taxon>
        <taxon>Clostridia</taxon>
        <taxon>Eubacteriales</taxon>
        <taxon>Clostridiaceae</taxon>
        <taxon>Clostridium</taxon>
    </lineage>
</organism>
<name>A0A140GRY7_CLOPF</name>
<evidence type="ECO:0000313" key="2">
    <source>
        <dbReference type="Proteomes" id="UP000070260"/>
    </source>
</evidence>
<reference evidence="1 2" key="1">
    <citation type="journal article" date="2016" name="PLoS ONE">
        <title>Plasmid Characterization and Chromosome Analysis of Two netF+ Clostridium perfringens Isolates Associated with Foal and Canine Necrotizing Enteritis.</title>
        <authorList>
            <person name="Mehdizadeh Gohari I."/>
            <person name="Kropinski A.M."/>
            <person name="Weese S.J."/>
            <person name="Parreira V.R."/>
            <person name="Whitehead A.E."/>
            <person name="Boerlin P."/>
            <person name="Prescott J.F."/>
        </authorList>
    </citation>
    <scope>NUCLEOTIDE SEQUENCE [LARGE SCALE GENOMIC DNA]</scope>
    <source>
        <strain evidence="1 2">JP838</strain>
        <plasmid evidence="2">Plasmid pJFP838A</plasmid>
    </source>
</reference>
<accession>A0A140GRY7</accession>
<dbReference type="EMBL" id="CP013615">
    <property type="protein sequence ID" value="AMN31296.1"/>
    <property type="molecule type" value="Genomic_DNA"/>
</dbReference>
<keyword evidence="1" id="KW-0614">Plasmid</keyword>
<geneLocation type="plasmid" evidence="1 2">
    <name>pJFP838A</name>
</geneLocation>
<gene>
    <name evidence="1" type="ORF">JFP838_pA0380</name>
</gene>
<dbReference type="Proteomes" id="UP000070260">
    <property type="component" value="Plasmid pJFP838A"/>
</dbReference>
<protein>
    <submittedName>
        <fullName evidence="1">Uncharacterized protein</fullName>
    </submittedName>
</protein>
<dbReference type="AlphaFoldDB" id="A0A140GRY7"/>